<evidence type="ECO:0000313" key="1">
    <source>
        <dbReference type="EMBL" id="PKR85639.1"/>
    </source>
</evidence>
<dbReference type="OrthoDB" id="191894at2"/>
<comment type="caution">
    <text evidence="1">The sequence shown here is derived from an EMBL/GenBank/DDBJ whole genome shotgun (WGS) entry which is preliminary data.</text>
</comment>
<organism evidence="1 2">
    <name type="scientific">Heyndrickxia camelliae</name>
    <dbReference type="NCBI Taxonomy" id="1707093"/>
    <lineage>
        <taxon>Bacteria</taxon>
        <taxon>Bacillati</taxon>
        <taxon>Bacillota</taxon>
        <taxon>Bacilli</taxon>
        <taxon>Bacillales</taxon>
        <taxon>Bacillaceae</taxon>
        <taxon>Heyndrickxia</taxon>
    </lineage>
</organism>
<accession>A0A2N3LM64</accession>
<gene>
    <name evidence="1" type="ORF">CWO92_07975</name>
</gene>
<keyword evidence="2" id="KW-1185">Reference proteome</keyword>
<name>A0A2N3LM64_9BACI</name>
<sequence>MKNMLNKGLALGLGLAAVSKEQAQKVVDELVKKGELSRDESVELVEKLLQRGIETQQELDNLITKKARELVSKWDLATKEDIQRLEKRIDQIDNKMNSVE</sequence>
<dbReference type="NCBIfam" id="NF047773">
    <property type="entry name" value="phas_rel_Lepto"/>
    <property type="match status" value="1"/>
</dbReference>
<dbReference type="Proteomes" id="UP000233440">
    <property type="component" value="Unassembled WGS sequence"/>
</dbReference>
<protein>
    <submittedName>
        <fullName evidence="1">Polyhydroxyalkanoate synthesis regulator</fullName>
    </submittedName>
</protein>
<evidence type="ECO:0000313" key="2">
    <source>
        <dbReference type="Proteomes" id="UP000233440"/>
    </source>
</evidence>
<dbReference type="AlphaFoldDB" id="A0A2N3LM64"/>
<proteinExistence type="predicted"/>
<reference evidence="1 2" key="1">
    <citation type="submission" date="2017-11" db="EMBL/GenBank/DDBJ databases">
        <title>Bacillus camelliae sp. nov., isolated from pu'er tea.</title>
        <authorList>
            <person name="Niu L."/>
        </authorList>
    </citation>
    <scope>NUCLEOTIDE SEQUENCE [LARGE SCALE GENOMIC DNA]</scope>
    <source>
        <strain evidence="1 2">7578-1</strain>
    </source>
</reference>
<dbReference type="EMBL" id="PIQO01000004">
    <property type="protein sequence ID" value="PKR85639.1"/>
    <property type="molecule type" value="Genomic_DNA"/>
</dbReference>